<dbReference type="InterPro" id="IPR004017">
    <property type="entry name" value="Cys_rich_dom"/>
</dbReference>
<evidence type="ECO:0000256" key="2">
    <source>
        <dbReference type="ARBA" id="ARBA00022723"/>
    </source>
</evidence>
<sequence length="239" mass="26521">MPDSILYWKGCMSRLRTKSISDSTMELFRRMGVEFKTLGESEGCCGSVLLRTGQIEAAKKVAESTIDRISSAGFKEVVTACPGCFRTMASEYPIIAGQVPFRVRHISQFLIERRSSLEGKFRRTDVKACYHDPCHLGRHMGVYEEPRDLIRMVPGVELAEMRDNRSKALCCGSGGGVRSAYHELSREVARSVAGGQVPDGVKLLITACPFCNYNFKDACSGQQIRVVDLPELLLSAWRG</sequence>
<name>A0A444L9K0_METS7</name>
<evidence type="ECO:0000256" key="3">
    <source>
        <dbReference type="ARBA" id="ARBA00023002"/>
    </source>
</evidence>
<proteinExistence type="predicted"/>
<dbReference type="EMBL" id="RXGA01000001">
    <property type="protein sequence ID" value="RWX74268.1"/>
    <property type="molecule type" value="Genomic_DNA"/>
</dbReference>
<keyword evidence="1" id="KW-0004">4Fe-4S</keyword>
<dbReference type="Proteomes" id="UP000288215">
    <property type="component" value="Unassembled WGS sequence"/>
</dbReference>
<reference evidence="7 8" key="1">
    <citation type="submission" date="2018-12" db="EMBL/GenBank/DDBJ databases">
        <title>The complete genome of the methanogenic archaea of the candidate phylum Verstraetearchaeota, obtained from the metagenome of underground thermal water.</title>
        <authorList>
            <person name="Kadnikov V.V."/>
            <person name="Mardanov A.V."/>
            <person name="Beletsky A.V."/>
            <person name="Karnachuk O.V."/>
            <person name="Ravin N.V."/>
        </authorList>
    </citation>
    <scope>NUCLEOTIDE SEQUENCE [LARGE SCALE GENOMIC DNA]</scope>
    <source>
        <strain evidence="7">Ch88</strain>
    </source>
</reference>
<dbReference type="PANTHER" id="PTHR43255:SF1">
    <property type="entry name" value="IRON-SULFUR-BINDING OXIDOREDUCTASE FADF-RELATED"/>
    <property type="match status" value="1"/>
</dbReference>
<evidence type="ECO:0000313" key="8">
    <source>
        <dbReference type="Proteomes" id="UP000288215"/>
    </source>
</evidence>
<comment type="caution">
    <text evidence="7">The sequence shown here is derived from an EMBL/GenBank/DDBJ whole genome shotgun (WGS) entry which is preliminary data.</text>
</comment>
<dbReference type="GO" id="GO:0005886">
    <property type="term" value="C:plasma membrane"/>
    <property type="evidence" value="ECO:0007669"/>
    <property type="project" value="TreeGrafter"/>
</dbReference>
<accession>A0A444L9K0</accession>
<dbReference type="InterPro" id="IPR051460">
    <property type="entry name" value="HdrC_iron-sulfur_subunit"/>
</dbReference>
<feature type="domain" description="Cysteine-rich" evidence="6">
    <location>
        <begin position="130"/>
        <end position="216"/>
    </location>
</feature>
<evidence type="ECO:0000259" key="6">
    <source>
        <dbReference type="Pfam" id="PF02754"/>
    </source>
</evidence>
<keyword evidence="2" id="KW-0479">Metal-binding</keyword>
<organism evidence="7 8">
    <name type="scientific">Methanosuratincola subterraneus</name>
    <dbReference type="NCBI Taxonomy" id="2593994"/>
    <lineage>
        <taxon>Archaea</taxon>
        <taxon>Thermoproteota</taxon>
        <taxon>Methanosuratincolia</taxon>
        <taxon>Candidatus Methanomethylicales</taxon>
        <taxon>Candidatus Methanomethylicaceae</taxon>
        <taxon>Candidatus Methanosuratincola (ex Vanwonterghem et al. 2016)</taxon>
    </lineage>
</organism>
<evidence type="ECO:0000256" key="4">
    <source>
        <dbReference type="ARBA" id="ARBA00023004"/>
    </source>
</evidence>
<feature type="domain" description="Cysteine-rich" evidence="6">
    <location>
        <begin position="6"/>
        <end position="88"/>
    </location>
</feature>
<keyword evidence="5" id="KW-0411">Iron-sulfur</keyword>
<keyword evidence="4" id="KW-0408">Iron</keyword>
<protein>
    <recommendedName>
        <fullName evidence="6">Cysteine-rich domain-containing protein</fullName>
    </recommendedName>
</protein>
<dbReference type="GO" id="GO:0051539">
    <property type="term" value="F:4 iron, 4 sulfur cluster binding"/>
    <property type="evidence" value="ECO:0007669"/>
    <property type="project" value="UniProtKB-KW"/>
</dbReference>
<dbReference type="PANTHER" id="PTHR43255">
    <property type="entry name" value="IRON-SULFUR-BINDING OXIDOREDUCTASE FADF-RELATED-RELATED"/>
    <property type="match status" value="1"/>
</dbReference>
<dbReference type="GO" id="GO:0016491">
    <property type="term" value="F:oxidoreductase activity"/>
    <property type="evidence" value="ECO:0007669"/>
    <property type="project" value="UniProtKB-KW"/>
</dbReference>
<dbReference type="Pfam" id="PF02754">
    <property type="entry name" value="CCG"/>
    <property type="match status" value="2"/>
</dbReference>
<evidence type="ECO:0000256" key="1">
    <source>
        <dbReference type="ARBA" id="ARBA00022485"/>
    </source>
</evidence>
<gene>
    <name evidence="7" type="ORF">Metus_0293</name>
</gene>
<dbReference type="GO" id="GO:0046872">
    <property type="term" value="F:metal ion binding"/>
    <property type="evidence" value="ECO:0007669"/>
    <property type="project" value="UniProtKB-KW"/>
</dbReference>
<dbReference type="AlphaFoldDB" id="A0A444L9K0"/>
<evidence type="ECO:0000256" key="5">
    <source>
        <dbReference type="ARBA" id="ARBA00023014"/>
    </source>
</evidence>
<evidence type="ECO:0000313" key="7">
    <source>
        <dbReference type="EMBL" id="RWX74268.1"/>
    </source>
</evidence>
<keyword evidence="3" id="KW-0560">Oxidoreductase</keyword>